<dbReference type="Proteomes" id="UP000181969">
    <property type="component" value="Unassembled WGS sequence"/>
</dbReference>
<evidence type="ECO:0000313" key="2">
    <source>
        <dbReference type="EMBL" id="SFL39335.1"/>
    </source>
</evidence>
<dbReference type="RefSeq" id="WP_074751250.1">
    <property type="nucleotide sequence ID" value="NZ_FOTJ01000008.1"/>
</dbReference>
<feature type="region of interest" description="Disordered" evidence="1">
    <location>
        <begin position="93"/>
        <end position="112"/>
    </location>
</feature>
<reference evidence="2 3" key="1">
    <citation type="submission" date="2016-10" db="EMBL/GenBank/DDBJ databases">
        <authorList>
            <person name="de Groot N.N."/>
        </authorList>
    </citation>
    <scope>NUCLEOTIDE SEQUENCE [LARGE SCALE GENOMIC DNA]</scope>
    <source>
        <strain evidence="2 3">M79</strain>
    </source>
</reference>
<sequence length="112" mass="12972">MDNAKKWAEENLEAFKQRMRISTTDSNELANLTKMLVASYTSILRLVGVSDASDPEVEELIYERSRYVYNDALDEFRENYAQNIRDVFLVHHSEESEESDDKITESGLMSNN</sequence>
<dbReference type="EMBL" id="FOTJ01000008">
    <property type="protein sequence ID" value="SFL39335.1"/>
    <property type="molecule type" value="Genomic_DNA"/>
</dbReference>
<evidence type="ECO:0000313" key="3">
    <source>
        <dbReference type="Proteomes" id="UP000181969"/>
    </source>
</evidence>
<accession>A0A1I4HB02</accession>
<name>A0A1I4HB02_9LACT</name>
<evidence type="ECO:0000256" key="1">
    <source>
        <dbReference type="SAM" id="MobiDB-lite"/>
    </source>
</evidence>
<dbReference type="AlphaFoldDB" id="A0A1I4HB02"/>
<organism evidence="2 3">
    <name type="scientific">Lactococcus garvieae</name>
    <dbReference type="NCBI Taxonomy" id="1363"/>
    <lineage>
        <taxon>Bacteria</taxon>
        <taxon>Bacillati</taxon>
        <taxon>Bacillota</taxon>
        <taxon>Bacilli</taxon>
        <taxon>Lactobacillales</taxon>
        <taxon>Streptococcaceae</taxon>
        <taxon>Lactococcus</taxon>
    </lineage>
</organism>
<dbReference type="OrthoDB" id="2236831at2"/>
<gene>
    <name evidence="2" type="ORF">SAMN05216438_1082</name>
</gene>
<proteinExistence type="predicted"/>
<protein>
    <submittedName>
        <fullName evidence="2">Uncharacterized protein</fullName>
    </submittedName>
</protein>